<sequence length="123" mass="13145">MKAAGQEHIGLNQNIIFEQVLTNEGGGYHPNHGVFTAPQSGVYVFSSSIMATANGEIHTAIVHNGNAVARMFAHSVGTHDQGSQTVVLRLNAGDEVAVQNIDISDDRIYGALYTSFSGYLLLQ</sequence>
<dbReference type="PANTHER" id="PTHR15427">
    <property type="entry name" value="EMILIN ELASTIN MICROFIBRIL INTERFACE-LOCATED PROTEIN ELASTIN MICROFIBRIL INTERFACER"/>
    <property type="match status" value="1"/>
</dbReference>
<keyword evidence="2" id="KW-0964">Secreted</keyword>
<evidence type="ECO:0000313" key="5">
    <source>
        <dbReference type="Proteomes" id="UP000828390"/>
    </source>
</evidence>
<comment type="caution">
    <text evidence="4">The sequence shown here is derived from an EMBL/GenBank/DDBJ whole genome shotgun (WGS) entry which is preliminary data.</text>
</comment>
<dbReference type="Gene3D" id="2.60.120.40">
    <property type="match status" value="1"/>
</dbReference>
<dbReference type="SUPFAM" id="SSF49842">
    <property type="entry name" value="TNF-like"/>
    <property type="match status" value="1"/>
</dbReference>
<dbReference type="Pfam" id="PF00386">
    <property type="entry name" value="C1q"/>
    <property type="match status" value="1"/>
</dbReference>
<organism evidence="4 5">
    <name type="scientific">Dreissena polymorpha</name>
    <name type="common">Zebra mussel</name>
    <name type="synonym">Mytilus polymorpha</name>
    <dbReference type="NCBI Taxonomy" id="45954"/>
    <lineage>
        <taxon>Eukaryota</taxon>
        <taxon>Metazoa</taxon>
        <taxon>Spiralia</taxon>
        <taxon>Lophotrochozoa</taxon>
        <taxon>Mollusca</taxon>
        <taxon>Bivalvia</taxon>
        <taxon>Autobranchia</taxon>
        <taxon>Heteroconchia</taxon>
        <taxon>Euheterodonta</taxon>
        <taxon>Imparidentia</taxon>
        <taxon>Neoheterodontei</taxon>
        <taxon>Myida</taxon>
        <taxon>Dreissenoidea</taxon>
        <taxon>Dreissenidae</taxon>
        <taxon>Dreissena</taxon>
    </lineage>
</organism>
<dbReference type="SMART" id="SM00110">
    <property type="entry name" value="C1Q"/>
    <property type="match status" value="1"/>
</dbReference>
<dbReference type="PRINTS" id="PR00007">
    <property type="entry name" value="COMPLEMNTC1Q"/>
</dbReference>
<dbReference type="Proteomes" id="UP000828390">
    <property type="component" value="Unassembled WGS sequence"/>
</dbReference>
<dbReference type="InterPro" id="IPR050392">
    <property type="entry name" value="Collagen/C1q_domain"/>
</dbReference>
<dbReference type="PANTHER" id="PTHR15427:SF50">
    <property type="entry name" value="COMPLEMENT C1Q TUMOR NECROSIS FACTOR-RELATED PROTEIN 2-LIKE"/>
    <property type="match status" value="1"/>
</dbReference>
<protein>
    <recommendedName>
        <fullName evidence="3">C1q domain-containing protein</fullName>
    </recommendedName>
</protein>
<dbReference type="AlphaFoldDB" id="A0A9D4CDB3"/>
<evidence type="ECO:0000313" key="4">
    <source>
        <dbReference type="EMBL" id="KAH3721486.1"/>
    </source>
</evidence>
<dbReference type="InterPro" id="IPR008983">
    <property type="entry name" value="Tumour_necrosis_fac-like_dom"/>
</dbReference>
<reference evidence="4" key="2">
    <citation type="submission" date="2020-11" db="EMBL/GenBank/DDBJ databases">
        <authorList>
            <person name="McCartney M.A."/>
            <person name="Auch B."/>
            <person name="Kono T."/>
            <person name="Mallez S."/>
            <person name="Becker A."/>
            <person name="Gohl D.M."/>
            <person name="Silverstein K.A.T."/>
            <person name="Koren S."/>
            <person name="Bechman K.B."/>
            <person name="Herman A."/>
            <person name="Abrahante J.E."/>
            <person name="Garbe J."/>
        </authorList>
    </citation>
    <scope>NUCLEOTIDE SEQUENCE</scope>
    <source>
        <strain evidence="4">Duluth1</strain>
        <tissue evidence="4">Whole animal</tissue>
    </source>
</reference>
<keyword evidence="5" id="KW-1185">Reference proteome</keyword>
<proteinExistence type="predicted"/>
<reference evidence="4" key="1">
    <citation type="journal article" date="2019" name="bioRxiv">
        <title>The Genome of the Zebra Mussel, Dreissena polymorpha: A Resource for Invasive Species Research.</title>
        <authorList>
            <person name="McCartney M.A."/>
            <person name="Auch B."/>
            <person name="Kono T."/>
            <person name="Mallez S."/>
            <person name="Zhang Y."/>
            <person name="Obille A."/>
            <person name="Becker A."/>
            <person name="Abrahante J.E."/>
            <person name="Garbe J."/>
            <person name="Badalamenti J.P."/>
            <person name="Herman A."/>
            <person name="Mangelson H."/>
            <person name="Liachko I."/>
            <person name="Sullivan S."/>
            <person name="Sone E.D."/>
            <person name="Koren S."/>
            <person name="Silverstein K.A.T."/>
            <person name="Beckman K.B."/>
            <person name="Gohl D.M."/>
        </authorList>
    </citation>
    <scope>NUCLEOTIDE SEQUENCE</scope>
    <source>
        <strain evidence="4">Duluth1</strain>
        <tissue evidence="4">Whole animal</tissue>
    </source>
</reference>
<gene>
    <name evidence="4" type="ORF">DPMN_064414</name>
</gene>
<dbReference type="GO" id="GO:0005576">
    <property type="term" value="C:extracellular region"/>
    <property type="evidence" value="ECO:0007669"/>
    <property type="project" value="UniProtKB-SubCell"/>
</dbReference>
<feature type="domain" description="C1q" evidence="3">
    <location>
        <begin position="1"/>
        <end position="123"/>
    </location>
</feature>
<dbReference type="PROSITE" id="PS50871">
    <property type="entry name" value="C1Q"/>
    <property type="match status" value="1"/>
</dbReference>
<name>A0A9D4CDB3_DREPO</name>
<dbReference type="EMBL" id="JAIWYP010000013">
    <property type="protein sequence ID" value="KAH3721486.1"/>
    <property type="molecule type" value="Genomic_DNA"/>
</dbReference>
<evidence type="ECO:0000259" key="3">
    <source>
        <dbReference type="PROSITE" id="PS50871"/>
    </source>
</evidence>
<accession>A0A9D4CDB3</accession>
<dbReference type="InterPro" id="IPR001073">
    <property type="entry name" value="C1q_dom"/>
</dbReference>
<evidence type="ECO:0000256" key="2">
    <source>
        <dbReference type="ARBA" id="ARBA00022525"/>
    </source>
</evidence>
<comment type="subcellular location">
    <subcellularLocation>
        <location evidence="1">Secreted</location>
    </subcellularLocation>
</comment>
<evidence type="ECO:0000256" key="1">
    <source>
        <dbReference type="ARBA" id="ARBA00004613"/>
    </source>
</evidence>